<feature type="binding site" evidence="10">
    <location>
        <position position="100"/>
    </location>
    <ligand>
        <name>Zn(2+)</name>
        <dbReference type="ChEBI" id="CHEBI:29105"/>
    </ligand>
</feature>
<keyword evidence="6 10" id="KW-0862">Zinc</keyword>
<dbReference type="GO" id="GO:0000976">
    <property type="term" value="F:transcription cis-regulatory region binding"/>
    <property type="evidence" value="ECO:0007669"/>
    <property type="project" value="TreeGrafter"/>
</dbReference>
<feature type="binding site" evidence="10">
    <location>
        <position position="103"/>
    </location>
    <ligand>
        <name>Zn(2+)</name>
        <dbReference type="ChEBI" id="CHEBI:29105"/>
    </ligand>
</feature>
<dbReference type="GO" id="GO:1900376">
    <property type="term" value="P:regulation of secondary metabolite biosynthetic process"/>
    <property type="evidence" value="ECO:0007669"/>
    <property type="project" value="TreeGrafter"/>
</dbReference>
<dbReference type="PANTHER" id="PTHR33202:SF19">
    <property type="entry name" value="FERRIC UPTAKE REGULATION PROTEIN"/>
    <property type="match status" value="1"/>
</dbReference>
<dbReference type="InterPro" id="IPR043135">
    <property type="entry name" value="Fur_C"/>
</dbReference>
<keyword evidence="12" id="KW-1185">Reference proteome</keyword>
<keyword evidence="4" id="KW-0678">Repressor</keyword>
<comment type="cofactor">
    <cofactor evidence="10">
        <name>Zn(2+)</name>
        <dbReference type="ChEBI" id="CHEBI:29105"/>
    </cofactor>
    <text evidence="10">Binds 1 zinc ion per subunit.</text>
</comment>
<dbReference type="Pfam" id="PF01475">
    <property type="entry name" value="FUR"/>
    <property type="match status" value="1"/>
</dbReference>
<dbReference type="CDD" id="cd07153">
    <property type="entry name" value="Fur_like"/>
    <property type="match status" value="1"/>
</dbReference>
<evidence type="ECO:0000256" key="3">
    <source>
        <dbReference type="ARBA" id="ARBA00022490"/>
    </source>
</evidence>
<dbReference type="InterPro" id="IPR002481">
    <property type="entry name" value="FUR"/>
</dbReference>
<dbReference type="SUPFAM" id="SSF46785">
    <property type="entry name" value="Winged helix' DNA-binding domain"/>
    <property type="match status" value="1"/>
</dbReference>
<dbReference type="FunFam" id="1.10.10.10:FF:000007">
    <property type="entry name" value="Ferric uptake regulation protein"/>
    <property type="match status" value="1"/>
</dbReference>
<name>A0A6H1TVA2_9CYAN</name>
<dbReference type="Gene3D" id="3.30.1490.190">
    <property type="match status" value="1"/>
</dbReference>
<organism evidence="11 12">
    <name type="scientific">Oxynema aestuarii AP17</name>
    <dbReference type="NCBI Taxonomy" id="2064643"/>
    <lineage>
        <taxon>Bacteria</taxon>
        <taxon>Bacillati</taxon>
        <taxon>Cyanobacteriota</taxon>
        <taxon>Cyanophyceae</taxon>
        <taxon>Oscillatoriophycideae</taxon>
        <taxon>Oscillatoriales</taxon>
        <taxon>Oscillatoriaceae</taxon>
        <taxon>Oxynema</taxon>
        <taxon>Oxynema aestuarii</taxon>
    </lineage>
</organism>
<keyword evidence="7" id="KW-0805">Transcription regulation</keyword>
<evidence type="ECO:0000256" key="2">
    <source>
        <dbReference type="ARBA" id="ARBA00007957"/>
    </source>
</evidence>
<dbReference type="GO" id="GO:0045892">
    <property type="term" value="P:negative regulation of DNA-templated transcription"/>
    <property type="evidence" value="ECO:0007669"/>
    <property type="project" value="TreeGrafter"/>
</dbReference>
<dbReference type="GO" id="GO:0008270">
    <property type="term" value="F:zinc ion binding"/>
    <property type="evidence" value="ECO:0007669"/>
    <property type="project" value="TreeGrafter"/>
</dbReference>
<dbReference type="RefSeq" id="WP_168567416.1">
    <property type="nucleotide sequence ID" value="NZ_CP051167.1"/>
</dbReference>
<evidence type="ECO:0000256" key="8">
    <source>
        <dbReference type="ARBA" id="ARBA00023125"/>
    </source>
</evidence>
<sequence length="171" mass="19979">MSIYNAAALKAELRQRGFRMTAQRETILRVFQTIPQGKHLNAEELYNILQHQGEKISVSTVYRTLNLMAKMGILRELEFAEGHKHYELNKPSELHHHLICVECRQTVEFKSDWIAKIAKNQAKSNEFELLDCQLTLHCVCLEAFEEGWPYCLPEDWVCPKSQRHRSSCEPH</sequence>
<evidence type="ECO:0000256" key="7">
    <source>
        <dbReference type="ARBA" id="ARBA00023015"/>
    </source>
</evidence>
<evidence type="ECO:0000256" key="1">
    <source>
        <dbReference type="ARBA" id="ARBA00004496"/>
    </source>
</evidence>
<dbReference type="KEGG" id="oxy:HCG48_00515"/>
<evidence type="ECO:0000256" key="10">
    <source>
        <dbReference type="PIRSR" id="PIRSR602481-1"/>
    </source>
</evidence>
<comment type="similarity">
    <text evidence="2">Belongs to the Fur family.</text>
</comment>
<evidence type="ECO:0000313" key="12">
    <source>
        <dbReference type="Proteomes" id="UP000500857"/>
    </source>
</evidence>
<keyword evidence="3" id="KW-0963">Cytoplasm</keyword>
<dbReference type="Gene3D" id="1.10.10.10">
    <property type="entry name" value="Winged helix-like DNA-binding domain superfamily/Winged helix DNA-binding domain"/>
    <property type="match status" value="1"/>
</dbReference>
<evidence type="ECO:0000256" key="5">
    <source>
        <dbReference type="ARBA" id="ARBA00022723"/>
    </source>
</evidence>
<dbReference type="EMBL" id="CP051167">
    <property type="protein sequence ID" value="QIZ69259.1"/>
    <property type="molecule type" value="Genomic_DNA"/>
</dbReference>
<dbReference type="Proteomes" id="UP000500857">
    <property type="component" value="Chromosome"/>
</dbReference>
<dbReference type="InterPro" id="IPR036390">
    <property type="entry name" value="WH_DNA-bd_sf"/>
</dbReference>
<evidence type="ECO:0000256" key="4">
    <source>
        <dbReference type="ARBA" id="ARBA00022491"/>
    </source>
</evidence>
<dbReference type="InterPro" id="IPR036388">
    <property type="entry name" value="WH-like_DNA-bd_sf"/>
</dbReference>
<comment type="subcellular location">
    <subcellularLocation>
        <location evidence="1">Cytoplasm</location>
    </subcellularLocation>
</comment>
<accession>A0A6H1TVA2</accession>
<proteinExistence type="inferred from homology"/>
<feature type="binding site" evidence="10">
    <location>
        <position position="140"/>
    </location>
    <ligand>
        <name>Zn(2+)</name>
        <dbReference type="ChEBI" id="CHEBI:29105"/>
    </ligand>
</feature>
<evidence type="ECO:0000256" key="6">
    <source>
        <dbReference type="ARBA" id="ARBA00022833"/>
    </source>
</evidence>
<keyword evidence="8" id="KW-0238">DNA-binding</keyword>
<evidence type="ECO:0000256" key="9">
    <source>
        <dbReference type="ARBA" id="ARBA00023163"/>
    </source>
</evidence>
<dbReference type="GO" id="GO:0003700">
    <property type="term" value="F:DNA-binding transcription factor activity"/>
    <property type="evidence" value="ECO:0007669"/>
    <property type="project" value="InterPro"/>
</dbReference>
<dbReference type="AlphaFoldDB" id="A0A6H1TVA2"/>
<gene>
    <name evidence="11" type="ORF">HCG48_00515</name>
</gene>
<protein>
    <submittedName>
        <fullName evidence="11">Transcriptional repressor</fullName>
    </submittedName>
</protein>
<evidence type="ECO:0000313" key="11">
    <source>
        <dbReference type="EMBL" id="QIZ69259.1"/>
    </source>
</evidence>
<dbReference type="PANTHER" id="PTHR33202">
    <property type="entry name" value="ZINC UPTAKE REGULATION PROTEIN"/>
    <property type="match status" value="1"/>
</dbReference>
<reference evidence="11 12" key="1">
    <citation type="submission" date="2020-04" db="EMBL/GenBank/DDBJ databases">
        <authorList>
            <person name="Basu S."/>
            <person name="Maruthanayagam V."/>
            <person name="Chakraborty S."/>
            <person name="Pramanik A."/>
            <person name="Mukherjee J."/>
            <person name="Brink B."/>
        </authorList>
    </citation>
    <scope>NUCLEOTIDE SEQUENCE [LARGE SCALE GENOMIC DNA]</scope>
    <source>
        <strain evidence="11 12">AP17</strain>
    </source>
</reference>
<keyword evidence="5 10" id="KW-0479">Metal-binding</keyword>
<dbReference type="GO" id="GO:0005737">
    <property type="term" value="C:cytoplasm"/>
    <property type="evidence" value="ECO:0007669"/>
    <property type="project" value="UniProtKB-SubCell"/>
</dbReference>
<keyword evidence="9" id="KW-0804">Transcription</keyword>